<comment type="caution">
    <text evidence="3">The sequence shown here is derived from an EMBL/GenBank/DDBJ whole genome shotgun (WGS) entry which is preliminary data.</text>
</comment>
<feature type="compositionally biased region" description="Low complexity" evidence="1">
    <location>
        <begin position="111"/>
        <end position="128"/>
    </location>
</feature>
<evidence type="ECO:0000256" key="1">
    <source>
        <dbReference type="SAM" id="MobiDB-lite"/>
    </source>
</evidence>
<accession>A0A6D2KRZ8</accession>
<dbReference type="AlphaFoldDB" id="A0A6D2KRZ8"/>
<reference evidence="3" key="1">
    <citation type="submission" date="2020-01" db="EMBL/GenBank/DDBJ databases">
        <authorList>
            <person name="Mishra B."/>
        </authorList>
    </citation>
    <scope>NUCLEOTIDE SEQUENCE [LARGE SCALE GENOMIC DNA]</scope>
</reference>
<sequence>MECIKDEAKKAMINVYMAAASKINNGEGDTDWYGVLGVDPSVDDQAVKKQYKKLALLLHPDKNKCNGAEGAFKLVSEAWNLLSDKNKRNDYDEKRKSKEAKFHMQKPPSPNGNANAEAEADDGANANAKADDNDDDEVEMIYMDQTEFTIPLVDASTIRIWNTYILLCQ</sequence>
<feature type="compositionally biased region" description="Basic and acidic residues" evidence="1">
    <location>
        <begin position="86"/>
        <end position="102"/>
    </location>
</feature>
<dbReference type="OrthoDB" id="10250354at2759"/>
<dbReference type="SUPFAM" id="SSF46565">
    <property type="entry name" value="Chaperone J-domain"/>
    <property type="match status" value="1"/>
</dbReference>
<dbReference type="Proteomes" id="UP000467841">
    <property type="component" value="Unassembled WGS sequence"/>
</dbReference>
<protein>
    <recommendedName>
        <fullName evidence="2">J domain-containing protein</fullName>
    </recommendedName>
</protein>
<organism evidence="3 4">
    <name type="scientific">Microthlaspi erraticum</name>
    <dbReference type="NCBI Taxonomy" id="1685480"/>
    <lineage>
        <taxon>Eukaryota</taxon>
        <taxon>Viridiplantae</taxon>
        <taxon>Streptophyta</taxon>
        <taxon>Embryophyta</taxon>
        <taxon>Tracheophyta</taxon>
        <taxon>Spermatophyta</taxon>
        <taxon>Magnoliopsida</taxon>
        <taxon>eudicotyledons</taxon>
        <taxon>Gunneridae</taxon>
        <taxon>Pentapetalae</taxon>
        <taxon>rosids</taxon>
        <taxon>malvids</taxon>
        <taxon>Brassicales</taxon>
        <taxon>Brassicaceae</taxon>
        <taxon>Coluteocarpeae</taxon>
        <taxon>Microthlaspi</taxon>
    </lineage>
</organism>
<dbReference type="Gene3D" id="1.10.287.110">
    <property type="entry name" value="DnaJ domain"/>
    <property type="match status" value="1"/>
</dbReference>
<dbReference type="PROSITE" id="PS00636">
    <property type="entry name" value="DNAJ_1"/>
    <property type="match status" value="1"/>
</dbReference>
<dbReference type="CDD" id="cd06257">
    <property type="entry name" value="DnaJ"/>
    <property type="match status" value="1"/>
</dbReference>
<dbReference type="Pfam" id="PF00226">
    <property type="entry name" value="DnaJ"/>
    <property type="match status" value="1"/>
</dbReference>
<dbReference type="SMART" id="SM00271">
    <property type="entry name" value="DnaJ"/>
    <property type="match status" value="1"/>
</dbReference>
<dbReference type="PRINTS" id="PR00625">
    <property type="entry name" value="JDOMAIN"/>
</dbReference>
<evidence type="ECO:0000313" key="4">
    <source>
        <dbReference type="Proteomes" id="UP000467841"/>
    </source>
</evidence>
<feature type="region of interest" description="Disordered" evidence="1">
    <location>
        <begin position="86"/>
        <end position="134"/>
    </location>
</feature>
<dbReference type="PANTHER" id="PTHR44137">
    <property type="entry name" value="BNAC03G44070D PROTEIN"/>
    <property type="match status" value="1"/>
</dbReference>
<dbReference type="InterPro" id="IPR001623">
    <property type="entry name" value="DnaJ_domain"/>
</dbReference>
<feature type="domain" description="J" evidence="2">
    <location>
        <begin position="31"/>
        <end position="95"/>
    </location>
</feature>
<evidence type="ECO:0000313" key="3">
    <source>
        <dbReference type="EMBL" id="CAA7055116.1"/>
    </source>
</evidence>
<keyword evidence="4" id="KW-1185">Reference proteome</keyword>
<name>A0A6D2KRZ8_9BRAS</name>
<dbReference type="PANTHER" id="PTHR44137:SF32">
    <property type="entry name" value="DNAJ HEAT SHOCK AMINO-TERMINAL DOMAIN PROTEIN"/>
    <property type="match status" value="1"/>
</dbReference>
<evidence type="ECO:0000259" key="2">
    <source>
        <dbReference type="PROSITE" id="PS50076"/>
    </source>
</evidence>
<dbReference type="PROSITE" id="PS50076">
    <property type="entry name" value="DNAJ_2"/>
    <property type="match status" value="1"/>
</dbReference>
<proteinExistence type="predicted"/>
<gene>
    <name evidence="3" type="ORF">MERR_LOCUS42352</name>
</gene>
<dbReference type="EMBL" id="CACVBM020001606">
    <property type="protein sequence ID" value="CAA7055116.1"/>
    <property type="molecule type" value="Genomic_DNA"/>
</dbReference>
<dbReference type="InterPro" id="IPR018253">
    <property type="entry name" value="DnaJ_domain_CS"/>
</dbReference>
<dbReference type="InterPro" id="IPR036869">
    <property type="entry name" value="J_dom_sf"/>
</dbReference>